<dbReference type="AlphaFoldDB" id="A0AA96RHM7"/>
<sequence>MTFRFKSLALVPGLVLALSLAGCQGGEKPAGGSPSASPSAPAVTAAPSPSAAAPTAAPTTAPGSPAPKPTGVGQPLQAAGEVTAVRLADPQSGWTAGNGWIAHTADGGQHWESQYTGDGKVTQLFALNGQKAWAVTDKGQLLATTDGGASWKAAGQVPNQGFLHFVSDTEAFAGNARSTDGGKTWTTLKAPAGIVGDAYFHDKANGWAVTASPDKAIIQRTTDGGAAWKPVKELKLAAAITGTVIRSAGEDDAWVELIGQSGMTQTSYSLFHTTDGGKAWKTVLANSTAGGGPAPGFPLNYNDGPKNNGSKPGMLYVVNRTAAFMGGYCPACDNPNSVGKTTDGGATWVNGKDSVPGTSGALLAMADASKGWLITNDASQPSVFYTTTDGGSHWTKVSSFPPAKKAS</sequence>
<evidence type="ECO:0000256" key="1">
    <source>
        <dbReference type="ARBA" id="ARBA00022531"/>
    </source>
</evidence>
<dbReference type="InterPro" id="IPR036278">
    <property type="entry name" value="Sialidase_sf"/>
</dbReference>
<dbReference type="Pfam" id="PF14870">
    <property type="entry name" value="PSII_BNR"/>
    <property type="match status" value="1"/>
</dbReference>
<dbReference type="PANTHER" id="PTHR47199">
    <property type="entry name" value="PHOTOSYSTEM II STABILITY/ASSEMBLY FACTOR HCF136, CHLOROPLASTIC"/>
    <property type="match status" value="1"/>
</dbReference>
<dbReference type="KEGG" id="paun:MJA45_27390"/>
<name>A0AA96RHM7_9BACL</name>
<dbReference type="SUPFAM" id="SSF110296">
    <property type="entry name" value="Oligoxyloglucan reducing end-specific cellobiohydrolase"/>
    <property type="match status" value="1"/>
</dbReference>
<dbReference type="PANTHER" id="PTHR47199:SF2">
    <property type="entry name" value="PHOTOSYSTEM II STABILITY_ASSEMBLY FACTOR HCF136, CHLOROPLASTIC"/>
    <property type="match status" value="1"/>
</dbReference>
<evidence type="ECO:0000313" key="7">
    <source>
        <dbReference type="Proteomes" id="UP001305702"/>
    </source>
</evidence>
<evidence type="ECO:0000313" key="6">
    <source>
        <dbReference type="EMBL" id="WNQ11279.1"/>
    </source>
</evidence>
<dbReference type="GO" id="GO:0009523">
    <property type="term" value="C:photosystem II"/>
    <property type="evidence" value="ECO:0007669"/>
    <property type="project" value="UniProtKB-KW"/>
</dbReference>
<dbReference type="Proteomes" id="UP001305702">
    <property type="component" value="Chromosome"/>
</dbReference>
<accession>A0AA96RHM7</accession>
<feature type="region of interest" description="Disordered" evidence="3">
    <location>
        <begin position="25"/>
        <end position="75"/>
    </location>
</feature>
<feature type="domain" description="Photosynthesis system II assembly factor Ycf48/Hcf136-like" evidence="5">
    <location>
        <begin position="184"/>
        <end position="293"/>
    </location>
</feature>
<evidence type="ECO:0000256" key="2">
    <source>
        <dbReference type="ARBA" id="ARBA00023276"/>
    </source>
</evidence>
<feature type="signal peptide" evidence="4">
    <location>
        <begin position="1"/>
        <end position="21"/>
    </location>
</feature>
<dbReference type="EMBL" id="CP130318">
    <property type="protein sequence ID" value="WNQ11279.1"/>
    <property type="molecule type" value="Genomic_DNA"/>
</dbReference>
<feature type="chain" id="PRO_5041643684" description="Photosynthesis system II assembly factor Ycf48/Hcf136-like domain-containing protein" evidence="4">
    <location>
        <begin position="22"/>
        <end position="407"/>
    </location>
</feature>
<protein>
    <recommendedName>
        <fullName evidence="5">Photosynthesis system II assembly factor Ycf48/Hcf136-like domain-containing protein</fullName>
    </recommendedName>
</protein>
<reference evidence="6 7" key="1">
    <citation type="submission" date="2022-02" db="EMBL/GenBank/DDBJ databases">
        <title>Paenibacillus sp. MBLB1776 Whole Genome Shotgun Sequencing.</title>
        <authorList>
            <person name="Hwang C.Y."/>
            <person name="Cho E.-S."/>
            <person name="Seo M.-J."/>
        </authorList>
    </citation>
    <scope>NUCLEOTIDE SEQUENCE [LARGE SCALE GENOMIC DNA]</scope>
    <source>
        <strain evidence="6 7">MBLB1776</strain>
    </source>
</reference>
<organism evidence="6 7">
    <name type="scientific">Paenibacillus aurantius</name>
    <dbReference type="NCBI Taxonomy" id="2918900"/>
    <lineage>
        <taxon>Bacteria</taxon>
        <taxon>Bacillati</taxon>
        <taxon>Bacillota</taxon>
        <taxon>Bacilli</taxon>
        <taxon>Bacillales</taxon>
        <taxon>Paenibacillaceae</taxon>
        <taxon>Paenibacillus</taxon>
    </lineage>
</organism>
<dbReference type="InterPro" id="IPR015943">
    <property type="entry name" value="WD40/YVTN_repeat-like_dom_sf"/>
</dbReference>
<dbReference type="SUPFAM" id="SSF50939">
    <property type="entry name" value="Sialidases"/>
    <property type="match status" value="1"/>
</dbReference>
<dbReference type="PROSITE" id="PS51257">
    <property type="entry name" value="PROKAR_LIPOPROTEIN"/>
    <property type="match status" value="1"/>
</dbReference>
<proteinExistence type="predicted"/>
<evidence type="ECO:0000256" key="4">
    <source>
        <dbReference type="SAM" id="SignalP"/>
    </source>
</evidence>
<dbReference type="RefSeq" id="WP_315605055.1">
    <property type="nucleotide sequence ID" value="NZ_CP130318.1"/>
</dbReference>
<keyword evidence="4" id="KW-0732">Signal</keyword>
<gene>
    <name evidence="6" type="ORF">MJA45_27390</name>
</gene>
<keyword evidence="7" id="KW-1185">Reference proteome</keyword>
<keyword evidence="1" id="KW-0602">Photosynthesis</keyword>
<dbReference type="Gene3D" id="2.130.10.10">
    <property type="entry name" value="YVTN repeat-like/Quinoprotein amine dehydrogenase"/>
    <property type="match status" value="3"/>
</dbReference>
<evidence type="ECO:0000259" key="5">
    <source>
        <dbReference type="Pfam" id="PF14870"/>
    </source>
</evidence>
<feature type="compositionally biased region" description="Low complexity" evidence="3">
    <location>
        <begin position="30"/>
        <end position="63"/>
    </location>
</feature>
<dbReference type="InterPro" id="IPR028203">
    <property type="entry name" value="PSII_CF48-like_dom"/>
</dbReference>
<keyword evidence="2" id="KW-0604">Photosystem II</keyword>
<evidence type="ECO:0000256" key="3">
    <source>
        <dbReference type="SAM" id="MobiDB-lite"/>
    </source>
</evidence>
<dbReference type="GO" id="GO:0015979">
    <property type="term" value="P:photosynthesis"/>
    <property type="evidence" value="ECO:0007669"/>
    <property type="project" value="UniProtKB-KW"/>
</dbReference>
<dbReference type="CDD" id="cd15482">
    <property type="entry name" value="Sialidase_non-viral"/>
    <property type="match status" value="1"/>
</dbReference>